<evidence type="ECO:0000256" key="7">
    <source>
        <dbReference type="SAM" id="Phobius"/>
    </source>
</evidence>
<feature type="transmembrane region" description="Helical" evidence="7">
    <location>
        <begin position="317"/>
        <end position="334"/>
    </location>
</feature>
<keyword evidence="6 7" id="KW-0472">Membrane</keyword>
<comment type="subcellular location">
    <subcellularLocation>
        <location evidence="1">Cell membrane</location>
        <topology evidence="1">Multi-pass membrane protein</topology>
    </subcellularLocation>
</comment>
<proteinExistence type="inferred from homology"/>
<evidence type="ECO:0000256" key="1">
    <source>
        <dbReference type="ARBA" id="ARBA00004651"/>
    </source>
</evidence>
<dbReference type="AlphaFoldDB" id="A0A9D9NCU3"/>
<dbReference type="PANTHER" id="PTHR30489:SF0">
    <property type="entry name" value="LIPOPROTEIN-RELEASING SYSTEM TRANSMEMBRANE PROTEIN LOLE"/>
    <property type="match status" value="1"/>
</dbReference>
<evidence type="ECO:0000256" key="2">
    <source>
        <dbReference type="ARBA" id="ARBA00005236"/>
    </source>
</evidence>
<evidence type="ECO:0000313" key="10">
    <source>
        <dbReference type="Proteomes" id="UP000810292"/>
    </source>
</evidence>
<protein>
    <recommendedName>
        <fullName evidence="8">ABC3 transporter permease C-terminal domain-containing protein</fullName>
    </recommendedName>
</protein>
<dbReference type="InterPro" id="IPR051447">
    <property type="entry name" value="Lipoprotein-release_system"/>
</dbReference>
<evidence type="ECO:0000259" key="8">
    <source>
        <dbReference type="Pfam" id="PF02687"/>
    </source>
</evidence>
<evidence type="ECO:0000313" key="9">
    <source>
        <dbReference type="EMBL" id="MBO8468708.1"/>
    </source>
</evidence>
<dbReference type="Pfam" id="PF02687">
    <property type="entry name" value="FtsX"/>
    <property type="match status" value="1"/>
</dbReference>
<dbReference type="GO" id="GO:0044874">
    <property type="term" value="P:lipoprotein localization to outer membrane"/>
    <property type="evidence" value="ECO:0007669"/>
    <property type="project" value="TreeGrafter"/>
</dbReference>
<reference evidence="9" key="1">
    <citation type="submission" date="2020-10" db="EMBL/GenBank/DDBJ databases">
        <authorList>
            <person name="Gilroy R."/>
        </authorList>
    </citation>
    <scope>NUCLEOTIDE SEQUENCE</scope>
    <source>
        <strain evidence="9">14700</strain>
    </source>
</reference>
<accession>A0A9D9NCU3</accession>
<evidence type="ECO:0000256" key="3">
    <source>
        <dbReference type="ARBA" id="ARBA00022475"/>
    </source>
</evidence>
<reference evidence="9" key="2">
    <citation type="journal article" date="2021" name="PeerJ">
        <title>Extensive microbial diversity within the chicken gut microbiome revealed by metagenomics and culture.</title>
        <authorList>
            <person name="Gilroy R."/>
            <person name="Ravi A."/>
            <person name="Getino M."/>
            <person name="Pursley I."/>
            <person name="Horton D.L."/>
            <person name="Alikhan N.F."/>
            <person name="Baker D."/>
            <person name="Gharbi K."/>
            <person name="Hall N."/>
            <person name="Watson M."/>
            <person name="Adriaenssens E.M."/>
            <person name="Foster-Nyarko E."/>
            <person name="Jarju S."/>
            <person name="Secka A."/>
            <person name="Antonio M."/>
            <person name="Oren A."/>
            <person name="Chaudhuri R.R."/>
            <person name="La Ragione R."/>
            <person name="Hildebrand F."/>
            <person name="Pallen M.J."/>
        </authorList>
    </citation>
    <scope>NUCLEOTIDE SEQUENCE</scope>
    <source>
        <strain evidence="9">14700</strain>
    </source>
</reference>
<dbReference type="InterPro" id="IPR003838">
    <property type="entry name" value="ABC3_permease_C"/>
</dbReference>
<dbReference type="EMBL" id="JADIMF010000046">
    <property type="protein sequence ID" value="MBO8468708.1"/>
    <property type="molecule type" value="Genomic_DNA"/>
</dbReference>
<feature type="transmembrane region" description="Helical" evidence="7">
    <location>
        <begin position="346"/>
        <end position="365"/>
    </location>
</feature>
<feature type="domain" description="ABC3 transporter permease C-terminal" evidence="8">
    <location>
        <begin position="242"/>
        <end position="368"/>
    </location>
</feature>
<evidence type="ECO:0000256" key="5">
    <source>
        <dbReference type="ARBA" id="ARBA00022989"/>
    </source>
</evidence>
<comment type="caution">
    <text evidence="9">The sequence shown here is derived from an EMBL/GenBank/DDBJ whole genome shotgun (WGS) entry which is preliminary data.</text>
</comment>
<keyword evidence="4 7" id="KW-0812">Transmembrane</keyword>
<keyword evidence="3" id="KW-1003">Cell membrane</keyword>
<gene>
    <name evidence="9" type="ORF">IAA72_02855</name>
</gene>
<organism evidence="9 10">
    <name type="scientific">Candidatus Ornithospirochaeta stercoravium</name>
    <dbReference type="NCBI Taxonomy" id="2840897"/>
    <lineage>
        <taxon>Bacteria</taxon>
        <taxon>Pseudomonadati</taxon>
        <taxon>Spirochaetota</taxon>
        <taxon>Spirochaetia</taxon>
        <taxon>Spirochaetales</taxon>
        <taxon>Spirochaetaceae</taxon>
        <taxon>Spirochaetaceae incertae sedis</taxon>
        <taxon>Candidatus Ornithospirochaeta</taxon>
    </lineage>
</organism>
<dbReference type="Proteomes" id="UP000810292">
    <property type="component" value="Unassembled WGS sequence"/>
</dbReference>
<dbReference type="GO" id="GO:0098797">
    <property type="term" value="C:plasma membrane protein complex"/>
    <property type="evidence" value="ECO:0007669"/>
    <property type="project" value="TreeGrafter"/>
</dbReference>
<evidence type="ECO:0000256" key="6">
    <source>
        <dbReference type="ARBA" id="ARBA00023136"/>
    </source>
</evidence>
<comment type="similarity">
    <text evidence="2">Belongs to the ABC-4 integral membrane protein family. LolC/E subfamily.</text>
</comment>
<sequence>MNEGAAYYARRKIGEKKGFAYFLSSLSPLFILLLITAALSFSLSFIISMSEGIDKLLAVMGSGSVRTLSCPDSSLLPEGAEISETKTGTALLYAENGENAVMVKGIGEDYLEGIRKSVLDIEYGDEGINPVIVSSSLASSLSLNPGDRLSMLLWEKEEGRARPLLVTVHGVFRSVYPQLDKHLVYAPIDLVDGPSSFEILLPEGQDAEVLVSALWKSGIPAESYRTMYSSLYQNVRQSIGILSFLIILVAALAAFFSSDAAHFYISRDRNDIQGMRLLGIGRREIIGVYMLITVSYVAVAAVLGMVLGIIISSLSPSLISFISSVSPALLDYYITSFEVVIPVRELVLMLLAMIAVSSISVFLMLRRSRLLP</sequence>
<feature type="transmembrane region" description="Helical" evidence="7">
    <location>
        <begin position="239"/>
        <end position="265"/>
    </location>
</feature>
<evidence type="ECO:0000256" key="4">
    <source>
        <dbReference type="ARBA" id="ARBA00022692"/>
    </source>
</evidence>
<feature type="transmembrane region" description="Helical" evidence="7">
    <location>
        <begin position="20"/>
        <end position="47"/>
    </location>
</feature>
<keyword evidence="5 7" id="KW-1133">Transmembrane helix</keyword>
<name>A0A9D9NCU3_9SPIO</name>
<feature type="transmembrane region" description="Helical" evidence="7">
    <location>
        <begin position="286"/>
        <end position="311"/>
    </location>
</feature>
<dbReference type="PANTHER" id="PTHR30489">
    <property type="entry name" value="LIPOPROTEIN-RELEASING SYSTEM TRANSMEMBRANE PROTEIN LOLE"/>
    <property type="match status" value="1"/>
</dbReference>